<feature type="signal peptide" evidence="2">
    <location>
        <begin position="1"/>
        <end position="20"/>
    </location>
</feature>
<reference evidence="3 4" key="1">
    <citation type="submission" date="2015-06" db="EMBL/GenBank/DDBJ databases">
        <title>Cloning and characterization of the uncialamcin biosynthetic gene cluster.</title>
        <authorList>
            <person name="Yan X."/>
            <person name="Huang T."/>
            <person name="Ge H."/>
            <person name="Shen B."/>
        </authorList>
    </citation>
    <scope>NUCLEOTIDE SEQUENCE [LARGE SCALE GENOMIC DNA]</scope>
    <source>
        <strain evidence="3 4">DCA2648</strain>
    </source>
</reference>
<dbReference type="PROSITE" id="PS51257">
    <property type="entry name" value="PROKAR_LIPOPROTEIN"/>
    <property type="match status" value="1"/>
</dbReference>
<name>A0A1Q4VBA7_9ACTN</name>
<feature type="chain" id="PRO_5039111700" description="Lipoprotein" evidence="2">
    <location>
        <begin position="21"/>
        <end position="231"/>
    </location>
</feature>
<accession>A0A1Q4VBA7</accession>
<evidence type="ECO:0000256" key="2">
    <source>
        <dbReference type="SAM" id="SignalP"/>
    </source>
</evidence>
<dbReference type="EMBL" id="LFBV01000002">
    <property type="protein sequence ID" value="OKH95138.1"/>
    <property type="molecule type" value="Genomic_DNA"/>
</dbReference>
<keyword evidence="4" id="KW-1185">Reference proteome</keyword>
<evidence type="ECO:0000313" key="3">
    <source>
        <dbReference type="EMBL" id="OKH95138.1"/>
    </source>
</evidence>
<organism evidence="3 4">
    <name type="scientific">Streptomyces uncialis</name>
    <dbReference type="NCBI Taxonomy" id="1048205"/>
    <lineage>
        <taxon>Bacteria</taxon>
        <taxon>Bacillati</taxon>
        <taxon>Actinomycetota</taxon>
        <taxon>Actinomycetes</taxon>
        <taxon>Kitasatosporales</taxon>
        <taxon>Streptomycetaceae</taxon>
        <taxon>Streptomyces</taxon>
    </lineage>
</organism>
<sequence>MHMPVRRLALAVTTAGILLGAVGCSGTSTDEGPDRAKGGDGTATSSARPAAECAKAAFVWSDVKRERKLTGVSELVEHDGKGELSVLVEGFTQQYPAGATGVFKGLKAEQAINALGKHLGISEETPLGQPGERTGTESVQYEAGETEAGRYFGWHDIELITATFTHPCADGKGFVKSWPQITQFVLRCEDRIVWNDKLTNLTEAEARIAHQAAVRVCPKGSAATGEPREKA</sequence>
<dbReference type="Proteomes" id="UP000186455">
    <property type="component" value="Unassembled WGS sequence"/>
</dbReference>
<evidence type="ECO:0000313" key="4">
    <source>
        <dbReference type="Proteomes" id="UP000186455"/>
    </source>
</evidence>
<keyword evidence="2" id="KW-0732">Signal</keyword>
<gene>
    <name evidence="3" type="ORF">AB852_13720</name>
</gene>
<proteinExistence type="predicted"/>
<dbReference type="AlphaFoldDB" id="A0A1Q4VBA7"/>
<comment type="caution">
    <text evidence="3">The sequence shown here is derived from an EMBL/GenBank/DDBJ whole genome shotgun (WGS) entry which is preliminary data.</text>
</comment>
<evidence type="ECO:0008006" key="5">
    <source>
        <dbReference type="Google" id="ProtNLM"/>
    </source>
</evidence>
<evidence type="ECO:0000256" key="1">
    <source>
        <dbReference type="SAM" id="MobiDB-lite"/>
    </source>
</evidence>
<protein>
    <recommendedName>
        <fullName evidence="5">Lipoprotein</fullName>
    </recommendedName>
</protein>
<feature type="region of interest" description="Disordered" evidence="1">
    <location>
        <begin position="28"/>
        <end position="47"/>
    </location>
</feature>
<dbReference type="STRING" id="1048205.AB852_13720"/>